<dbReference type="PROSITE" id="PS00675">
    <property type="entry name" value="SIGMA54_INTERACT_1"/>
    <property type="match status" value="1"/>
</dbReference>
<evidence type="ECO:0000313" key="5">
    <source>
        <dbReference type="EMBL" id="XDK33380.1"/>
    </source>
</evidence>
<gene>
    <name evidence="5" type="ORF">AB4Y30_03210</name>
</gene>
<dbReference type="InterPro" id="IPR000014">
    <property type="entry name" value="PAS"/>
</dbReference>
<dbReference type="CDD" id="cd00130">
    <property type="entry name" value="PAS"/>
    <property type="match status" value="1"/>
</dbReference>
<dbReference type="Pfam" id="PF00158">
    <property type="entry name" value="Sigma54_activat"/>
    <property type="match status" value="1"/>
</dbReference>
<dbReference type="NCBIfam" id="TIGR04381">
    <property type="entry name" value="HTH_TypR"/>
    <property type="match status" value="1"/>
</dbReference>
<dbReference type="Gene3D" id="1.10.8.60">
    <property type="match status" value="1"/>
</dbReference>
<dbReference type="RefSeq" id="WP_368654062.1">
    <property type="nucleotide sequence ID" value="NZ_CP162599.1"/>
</dbReference>
<evidence type="ECO:0000256" key="2">
    <source>
        <dbReference type="ARBA" id="ARBA00022840"/>
    </source>
</evidence>
<dbReference type="CDD" id="cd00009">
    <property type="entry name" value="AAA"/>
    <property type="match status" value="1"/>
</dbReference>
<dbReference type="Gene3D" id="3.40.50.300">
    <property type="entry name" value="P-loop containing nucleotide triphosphate hydrolases"/>
    <property type="match status" value="1"/>
</dbReference>
<feature type="domain" description="Sigma-54 factor interaction" evidence="3">
    <location>
        <begin position="141"/>
        <end position="351"/>
    </location>
</feature>
<name>A0AB39HSS2_9BACI</name>
<dbReference type="InterPro" id="IPR027417">
    <property type="entry name" value="P-loop_NTPase"/>
</dbReference>
<dbReference type="InterPro" id="IPR030828">
    <property type="entry name" value="HTH_TyrR"/>
</dbReference>
<sequence>MQEMGNQQLFKEIAEYSSDEIFVTDHQGYIIYVNNACEKHYGFLAEELIGEFIGDLEHHLFYPSATLEVIKQKKTVEMMQKTSLGKSLYVTSIPIFNKENDLIRVISFARDSTDITNLRKRIDLLEQELSDQINHQNLEKVVQQSECMQQVFQTIDKIAHTNTPVLLTGESGVGKNVLAMKIHNHDDQELAHFWEVSCANVSDEGSDYDNFTNIVTNNEGAILFSAGETIYFDEIDALSLKAQSRLLKFLQQIKNKVRIISSTNKDIEDLIKQGKFRKELYYRLNIVTLNIPPLRDCKRDIKRFTQHFLSYFNQKYNRNITIPTIVMNAFHEYSWPGNIREMKNIIENLVITSDKNQVSFSQLPPKVRVGSVSNAMTLPDRIEHFERTLIMEAYDVYKSSYKVAQHLGISQSTAARKIKKYISESSVE</sequence>
<dbReference type="NCBIfam" id="TIGR00229">
    <property type="entry name" value="sensory_box"/>
    <property type="match status" value="1"/>
</dbReference>
<dbReference type="InterPro" id="IPR058031">
    <property type="entry name" value="AAA_lid_NorR"/>
</dbReference>
<organism evidence="5">
    <name type="scientific">Ornithinibacillus sp. 4-3</name>
    <dbReference type="NCBI Taxonomy" id="3231488"/>
    <lineage>
        <taxon>Bacteria</taxon>
        <taxon>Bacillati</taxon>
        <taxon>Bacillota</taxon>
        <taxon>Bacilli</taxon>
        <taxon>Bacillales</taxon>
        <taxon>Bacillaceae</taxon>
        <taxon>Ornithinibacillus</taxon>
    </lineage>
</organism>
<accession>A0AB39HSS2</accession>
<dbReference type="PANTHER" id="PTHR32071:SF57">
    <property type="entry name" value="C4-DICARBOXYLATE TRANSPORT TRANSCRIPTIONAL REGULATORY PROTEIN DCTD"/>
    <property type="match status" value="1"/>
</dbReference>
<proteinExistence type="predicted"/>
<dbReference type="PROSITE" id="PS50112">
    <property type="entry name" value="PAS"/>
    <property type="match status" value="1"/>
</dbReference>
<dbReference type="PANTHER" id="PTHR32071">
    <property type="entry name" value="TRANSCRIPTIONAL REGULATORY PROTEIN"/>
    <property type="match status" value="1"/>
</dbReference>
<keyword evidence="1" id="KW-0547">Nucleotide-binding</keyword>
<dbReference type="GO" id="GO:0006355">
    <property type="term" value="P:regulation of DNA-templated transcription"/>
    <property type="evidence" value="ECO:0007669"/>
    <property type="project" value="InterPro"/>
</dbReference>
<dbReference type="GO" id="GO:0005524">
    <property type="term" value="F:ATP binding"/>
    <property type="evidence" value="ECO:0007669"/>
    <property type="project" value="UniProtKB-KW"/>
</dbReference>
<keyword evidence="2" id="KW-0067">ATP-binding</keyword>
<dbReference type="InterPro" id="IPR025662">
    <property type="entry name" value="Sigma_54_int_dom_ATP-bd_1"/>
</dbReference>
<dbReference type="SUPFAM" id="SSF55785">
    <property type="entry name" value="PYP-like sensor domain (PAS domain)"/>
    <property type="match status" value="1"/>
</dbReference>
<evidence type="ECO:0000256" key="1">
    <source>
        <dbReference type="ARBA" id="ARBA00022741"/>
    </source>
</evidence>
<dbReference type="InterPro" id="IPR009057">
    <property type="entry name" value="Homeodomain-like_sf"/>
</dbReference>
<protein>
    <submittedName>
        <fullName evidence="5">Sigma 54-interacting transcriptional regulator</fullName>
    </submittedName>
</protein>
<dbReference type="SUPFAM" id="SSF52540">
    <property type="entry name" value="P-loop containing nucleoside triphosphate hydrolases"/>
    <property type="match status" value="1"/>
</dbReference>
<dbReference type="Pfam" id="PF13426">
    <property type="entry name" value="PAS_9"/>
    <property type="match status" value="1"/>
</dbReference>
<dbReference type="Gene3D" id="3.30.450.20">
    <property type="entry name" value="PAS domain"/>
    <property type="match status" value="1"/>
</dbReference>
<dbReference type="GO" id="GO:0003677">
    <property type="term" value="F:DNA binding"/>
    <property type="evidence" value="ECO:0007669"/>
    <property type="project" value="UniProtKB-KW"/>
</dbReference>
<dbReference type="PROSITE" id="PS50045">
    <property type="entry name" value="SIGMA54_INTERACT_4"/>
    <property type="match status" value="1"/>
</dbReference>
<evidence type="ECO:0000259" key="3">
    <source>
        <dbReference type="PROSITE" id="PS50045"/>
    </source>
</evidence>
<feature type="domain" description="PAS" evidence="4">
    <location>
        <begin position="6"/>
        <end position="51"/>
    </location>
</feature>
<dbReference type="Pfam" id="PF18024">
    <property type="entry name" value="HTH_50"/>
    <property type="match status" value="1"/>
</dbReference>
<dbReference type="SMART" id="SM00091">
    <property type="entry name" value="PAS"/>
    <property type="match status" value="1"/>
</dbReference>
<evidence type="ECO:0000259" key="4">
    <source>
        <dbReference type="PROSITE" id="PS50112"/>
    </source>
</evidence>
<dbReference type="Pfam" id="PF25601">
    <property type="entry name" value="AAA_lid_14"/>
    <property type="match status" value="1"/>
</dbReference>
<dbReference type="Gene3D" id="1.10.10.60">
    <property type="entry name" value="Homeodomain-like"/>
    <property type="match status" value="1"/>
</dbReference>
<dbReference type="InterPro" id="IPR002078">
    <property type="entry name" value="Sigma_54_int"/>
</dbReference>
<reference evidence="5" key="1">
    <citation type="submission" date="2024-07" db="EMBL/GenBank/DDBJ databases">
        <title>Halotolerant mesophilic bacterium Ornithinibacillus sp. 4-3, sp. nov., isolated from soil.</title>
        <authorList>
            <person name="Sidarenka A.V."/>
            <person name="Guliayeva D.E."/>
            <person name="Leanovich S.I."/>
            <person name="Hileuskaya K.S."/>
            <person name="Akhremchuk A.E."/>
            <person name="Sikolenko M.A."/>
            <person name="Valentovich L.N."/>
        </authorList>
    </citation>
    <scope>NUCLEOTIDE SEQUENCE</scope>
    <source>
        <strain evidence="5">4-3</strain>
    </source>
</reference>
<dbReference type="EMBL" id="CP162599">
    <property type="protein sequence ID" value="XDK33380.1"/>
    <property type="molecule type" value="Genomic_DNA"/>
</dbReference>
<dbReference type="AlphaFoldDB" id="A0AB39HSS2"/>
<dbReference type="InterPro" id="IPR035965">
    <property type="entry name" value="PAS-like_dom_sf"/>
</dbReference>
<dbReference type="SUPFAM" id="SSF46689">
    <property type="entry name" value="Homeodomain-like"/>
    <property type="match status" value="1"/>
</dbReference>